<dbReference type="InterPro" id="IPR016159">
    <property type="entry name" value="Cullin_repeat-like_dom_sf"/>
</dbReference>
<dbReference type="InterPro" id="IPR004140">
    <property type="entry name" value="Exo70"/>
</dbReference>
<feature type="compositionally biased region" description="Low complexity" evidence="4">
    <location>
        <begin position="82"/>
        <end position="103"/>
    </location>
</feature>
<dbReference type="GO" id="GO:0005546">
    <property type="term" value="F:phosphatidylinositol-4,5-bisphosphate binding"/>
    <property type="evidence" value="ECO:0007669"/>
    <property type="project" value="InterPro"/>
</dbReference>
<evidence type="ECO:0000256" key="3">
    <source>
        <dbReference type="RuleBase" id="RU365026"/>
    </source>
</evidence>
<feature type="region of interest" description="Disordered" evidence="4">
    <location>
        <begin position="79"/>
        <end position="119"/>
    </location>
</feature>
<sequence length="532" mass="59446">MELGGRVSRGERLTSVAQTFHRTPHVHRSELDQGRPSIAGWRAAVPELRTNGSMAACPPRGLYRDRIRTVAVTGAQIRSTLSSHSQSGQSGSSCSGDSGDSVSYNNSGSPSHSPSAVATDFGAHGHELAMVARQMVSDGYTQCIIQAFHVASPAPAFGFGGPDRALEDWFFELDVDWVLQIHSEHGLFQQLQLQDKSPAWLRPASWLQDLVERWIRALTVTAFSVQAMVITAHQMPAIARFVKASIAKMLIFVDVIVPVLRMEYMFTPVVISPEAQSIFSEIGGSLERQGDRLYEVLSSMMEEVRTPMEEDDTWAIEILRGGGGVHRNTRLMVDYITSMREACASTQNCAPSNNTVNLGDLIDDTIEYLEDLLLRKSELCSDPSLRYIFLLNNSHFVAQVSEPSVSLYLEQRSELNLTPECKKFMDSYLDVSWGHVLSCIPKSRFPGPIHCWINTSSLAKFESAFQKTYRAQKFWKVPDPRLRDVLRRAIAERVISGYGDYLEEHPELEKHIGRESSSPEVFKKMLGELFEG</sequence>
<dbReference type="Pfam" id="PF03081">
    <property type="entry name" value="Exo70_C"/>
    <property type="match status" value="1"/>
</dbReference>
<proteinExistence type="inferred from homology"/>
<keyword evidence="3" id="KW-0653">Protein transport</keyword>
<dbReference type="Gene3D" id="1.20.1280.170">
    <property type="entry name" value="Exocyst complex component Exo70"/>
    <property type="match status" value="1"/>
</dbReference>
<comment type="function">
    <text evidence="3">Component of the exocyst complex.</text>
</comment>
<dbReference type="GO" id="GO:0000145">
    <property type="term" value="C:exocyst"/>
    <property type="evidence" value="ECO:0007669"/>
    <property type="project" value="InterPro"/>
</dbReference>
<feature type="domain" description="Exocyst complex subunit Exo70 C-terminal" evidence="5">
    <location>
        <begin position="241"/>
        <end position="511"/>
    </location>
</feature>
<reference evidence="6" key="1">
    <citation type="submission" date="2015-06" db="UniProtKB">
        <authorList>
            <consortium name="EnsemblPlants"/>
        </authorList>
    </citation>
    <scope>IDENTIFICATION</scope>
</reference>
<accession>M8BAN1</accession>
<evidence type="ECO:0000259" key="5">
    <source>
        <dbReference type="Pfam" id="PF03081"/>
    </source>
</evidence>
<organism evidence="6">
    <name type="scientific">Aegilops tauschii</name>
    <name type="common">Tausch's goatgrass</name>
    <name type="synonym">Aegilops squarrosa</name>
    <dbReference type="NCBI Taxonomy" id="37682"/>
    <lineage>
        <taxon>Eukaryota</taxon>
        <taxon>Viridiplantae</taxon>
        <taxon>Streptophyta</taxon>
        <taxon>Embryophyta</taxon>
        <taxon>Tracheophyta</taxon>
        <taxon>Spermatophyta</taxon>
        <taxon>Magnoliopsida</taxon>
        <taxon>Liliopsida</taxon>
        <taxon>Poales</taxon>
        <taxon>Poaceae</taxon>
        <taxon>BOP clade</taxon>
        <taxon>Pooideae</taxon>
        <taxon>Triticodae</taxon>
        <taxon>Triticeae</taxon>
        <taxon>Triticinae</taxon>
        <taxon>Aegilops</taxon>
    </lineage>
</organism>
<protein>
    <recommendedName>
        <fullName evidence="3">Exocyst subunit Exo70 family protein</fullName>
    </recommendedName>
</protein>
<feature type="compositionally biased region" description="Polar residues" evidence="4">
    <location>
        <begin position="104"/>
        <end position="116"/>
    </location>
</feature>
<name>M8BAN1_AEGTA</name>
<dbReference type="AlphaFoldDB" id="M8BAN1"/>
<dbReference type="SUPFAM" id="SSF74788">
    <property type="entry name" value="Cullin repeat-like"/>
    <property type="match status" value="1"/>
</dbReference>
<dbReference type="GO" id="GO:0015031">
    <property type="term" value="P:protein transport"/>
    <property type="evidence" value="ECO:0007669"/>
    <property type="project" value="UniProtKB-KW"/>
</dbReference>
<evidence type="ECO:0000256" key="4">
    <source>
        <dbReference type="SAM" id="MobiDB-lite"/>
    </source>
</evidence>
<dbReference type="PANTHER" id="PTHR12542:SF155">
    <property type="entry name" value="EXOCYST SUBUNIT EXO70 FAMILY PROTEIN"/>
    <property type="match status" value="1"/>
</dbReference>
<dbReference type="ExpressionAtlas" id="M8BAN1">
    <property type="expression patterns" value="baseline"/>
</dbReference>
<keyword evidence="2 3" id="KW-0813">Transport</keyword>
<dbReference type="PANTHER" id="PTHR12542">
    <property type="entry name" value="EXOCYST COMPLEX PROTEIN EXO70"/>
    <property type="match status" value="1"/>
</dbReference>
<evidence type="ECO:0000256" key="2">
    <source>
        <dbReference type="ARBA" id="ARBA00022448"/>
    </source>
</evidence>
<keyword evidence="3" id="KW-0268">Exocytosis</keyword>
<dbReference type="InterPro" id="IPR046364">
    <property type="entry name" value="Exo70_C"/>
</dbReference>
<evidence type="ECO:0000256" key="1">
    <source>
        <dbReference type="ARBA" id="ARBA00006756"/>
    </source>
</evidence>
<dbReference type="EnsemblPlants" id="EMT11076">
    <property type="protein sequence ID" value="EMT11076"/>
    <property type="gene ID" value="F775_10692"/>
</dbReference>
<comment type="similarity">
    <text evidence="1 3">Belongs to the EXO70 family.</text>
</comment>
<dbReference type="GO" id="GO:0006887">
    <property type="term" value="P:exocytosis"/>
    <property type="evidence" value="ECO:0007669"/>
    <property type="project" value="UniProtKB-KW"/>
</dbReference>
<evidence type="ECO:0000313" key="6">
    <source>
        <dbReference type="EnsemblPlants" id="EMT11076"/>
    </source>
</evidence>